<evidence type="ECO:0000313" key="2">
    <source>
        <dbReference type="Proteomes" id="UP000070394"/>
    </source>
</evidence>
<gene>
    <name evidence="1" type="ORF">HMPREF1866_01545</name>
</gene>
<dbReference type="STRING" id="467210.HMPREF1866_01545"/>
<reference evidence="2" key="1">
    <citation type="submission" date="2016-01" db="EMBL/GenBank/DDBJ databases">
        <authorList>
            <person name="Mitreva M."/>
            <person name="Pepin K.H."/>
            <person name="Mihindukulasuriya K.A."/>
            <person name="Fulton R."/>
            <person name="Fronick C."/>
            <person name="O'Laughlin M."/>
            <person name="Miner T."/>
            <person name="Herter B."/>
            <person name="Rosa B.A."/>
            <person name="Cordes M."/>
            <person name="Tomlinson C."/>
            <person name="Wollam A."/>
            <person name="Palsikar V.B."/>
            <person name="Mardis E.R."/>
            <person name="Wilson R.K."/>
        </authorList>
    </citation>
    <scope>NUCLEOTIDE SEQUENCE [LARGE SCALE GENOMIC DNA]</scope>
    <source>
        <strain evidence="2">DNF00896</strain>
    </source>
</reference>
<keyword evidence="2" id="KW-1185">Reference proteome</keyword>
<proteinExistence type="predicted"/>
<dbReference type="RefSeq" id="WP_009220546.1">
    <property type="nucleotide sequence ID" value="NZ_KQ959831.1"/>
</dbReference>
<protein>
    <recommendedName>
        <fullName evidence="3">Membrane-associated protease 1</fullName>
    </recommendedName>
</protein>
<organism evidence="1 2">
    <name type="scientific">Lachnoanaerobaculum saburreum</name>
    <dbReference type="NCBI Taxonomy" id="467210"/>
    <lineage>
        <taxon>Bacteria</taxon>
        <taxon>Bacillati</taxon>
        <taxon>Bacillota</taxon>
        <taxon>Clostridia</taxon>
        <taxon>Lachnospirales</taxon>
        <taxon>Lachnospiraceae</taxon>
        <taxon>Lachnoanaerobaculum</taxon>
    </lineage>
</organism>
<evidence type="ECO:0000313" key="1">
    <source>
        <dbReference type="EMBL" id="KXB57150.1"/>
    </source>
</evidence>
<comment type="caution">
    <text evidence="1">The sequence shown here is derived from an EMBL/GenBank/DDBJ whole genome shotgun (WGS) entry which is preliminary data.</text>
</comment>
<dbReference type="AlphaFoldDB" id="A0A133ZP00"/>
<name>A0A133ZP00_9FIRM</name>
<evidence type="ECO:0008006" key="3">
    <source>
        <dbReference type="Google" id="ProtNLM"/>
    </source>
</evidence>
<dbReference type="EMBL" id="LSDA01000095">
    <property type="protein sequence ID" value="KXB57150.1"/>
    <property type="molecule type" value="Genomic_DNA"/>
</dbReference>
<dbReference type="Proteomes" id="UP000070394">
    <property type="component" value="Unassembled WGS sequence"/>
</dbReference>
<dbReference type="OrthoDB" id="9810984at2"/>
<dbReference type="PATRIC" id="fig|467210.3.peg.1530"/>
<sequence length="142" mass="15550">MAYKVKIEGNESFELAKECVNSVFLSTDIPIDSNARTNDAGATMEITGKILTAVDGDPFDSTKNMALWSMVPAQSKDCYRKVTVEQIVAGITKRKYVFPNAFVVAYTERHGDEEGVGNFTLVIKQKKDKMAGLIVEGGYAAE</sequence>
<accession>A0A133ZP00</accession>